<evidence type="ECO:0000259" key="1">
    <source>
        <dbReference type="Pfam" id="PF13672"/>
    </source>
</evidence>
<evidence type="ECO:0000313" key="2">
    <source>
        <dbReference type="EMBL" id="NMF58062.1"/>
    </source>
</evidence>
<comment type="caution">
    <text evidence="2">The sequence shown here is derived from an EMBL/GenBank/DDBJ whole genome shotgun (WGS) entry which is preliminary data.</text>
</comment>
<keyword evidence="3" id="KW-1185">Reference proteome</keyword>
<dbReference type="RefSeq" id="WP_169363004.1">
    <property type="nucleotide sequence ID" value="NZ_JAAVJL010000001.1"/>
</dbReference>
<organism evidence="2 3">
    <name type="scientific">Pseudanabaena yagii GIHE-NHR1</name>
    <dbReference type="NCBI Taxonomy" id="2722753"/>
    <lineage>
        <taxon>Bacteria</taxon>
        <taxon>Bacillati</taxon>
        <taxon>Cyanobacteriota</taxon>
        <taxon>Cyanophyceae</taxon>
        <taxon>Pseudanabaenales</taxon>
        <taxon>Pseudanabaenaceae</taxon>
        <taxon>Pseudanabaena</taxon>
        <taxon>Pseudanabaena yagii</taxon>
    </lineage>
</organism>
<name>A0ABX1LW13_9CYAN</name>
<gene>
    <name evidence="2" type="ORF">HC246_08500</name>
</gene>
<dbReference type="EMBL" id="JAAVJL010000001">
    <property type="protein sequence ID" value="NMF58062.1"/>
    <property type="molecule type" value="Genomic_DNA"/>
</dbReference>
<protein>
    <submittedName>
        <fullName evidence="2">Protein phosphatase 2C domain-containing protein</fullName>
    </submittedName>
</protein>
<proteinExistence type="predicted"/>
<reference evidence="2 3" key="1">
    <citation type="submission" date="2020-03" db="EMBL/GenBank/DDBJ databases">
        <title>Draft Genome Sequence of 2-Methylisoborneol Producing Pseudanabaena yagii Strain GIHE-NHR1 Isolated from North Han River in South Korea.</title>
        <authorList>
            <person name="Jeong J."/>
        </authorList>
    </citation>
    <scope>NUCLEOTIDE SEQUENCE [LARGE SCALE GENOMIC DNA]</scope>
    <source>
        <strain evidence="2 3">GIHE-NHR1</strain>
    </source>
</reference>
<evidence type="ECO:0000313" key="3">
    <source>
        <dbReference type="Proteomes" id="UP000738376"/>
    </source>
</evidence>
<sequence>MQEQVGILDERSPQVSELELSNLEPDNLAIQFQFAAGSVIGRNHVLVGKNNQDAYRVMLREQFIVAIVCDGCSAGRHSEVGAKIGVRMIAEEIATLLDGGLAISEPEFWHRLKHNLLQKLKDFVALASGGAELSKSVTMEFVNDYLLFTIVVAIVTPRETVTFSIGDGAIAVNGKFTEIPPYADNAPPYLAYGLYNPEAINFEIRDRLPTSELESLLIATDGIIDLAVVEPIEQFWQESRYFKNPDAIRRKLAMLNREEVKPDWHKQELTKRSGVLSDDTSLVVIRRILAVSC</sequence>
<dbReference type="Gene3D" id="3.60.40.10">
    <property type="entry name" value="PPM-type phosphatase domain"/>
    <property type="match status" value="1"/>
</dbReference>
<dbReference type="Proteomes" id="UP000738376">
    <property type="component" value="Unassembled WGS sequence"/>
</dbReference>
<dbReference type="InterPro" id="IPR001932">
    <property type="entry name" value="PPM-type_phosphatase-like_dom"/>
</dbReference>
<dbReference type="Pfam" id="PF13672">
    <property type="entry name" value="PP2C_2"/>
    <property type="match status" value="1"/>
</dbReference>
<dbReference type="SUPFAM" id="SSF81606">
    <property type="entry name" value="PP2C-like"/>
    <property type="match status" value="1"/>
</dbReference>
<accession>A0ABX1LW13</accession>
<dbReference type="InterPro" id="IPR036457">
    <property type="entry name" value="PPM-type-like_dom_sf"/>
</dbReference>
<feature type="domain" description="PPM-type phosphatase" evidence="1">
    <location>
        <begin position="40"/>
        <end position="252"/>
    </location>
</feature>